<keyword evidence="2" id="KW-1185">Reference proteome</keyword>
<comment type="caution">
    <text evidence="1">The sequence shown here is derived from an EMBL/GenBank/DDBJ whole genome shotgun (WGS) entry which is preliminary data.</text>
</comment>
<sequence>MLHRTMTRAEFSNNLDNPAAFRGGVIVTTEQKSGFFVCTAEEKFLELYETERLQTSLALARLVFAAREDVRQGKIAEAKDVLPRAKK</sequence>
<evidence type="ECO:0008006" key="3">
    <source>
        <dbReference type="Google" id="ProtNLM"/>
    </source>
</evidence>
<dbReference type="RefSeq" id="WP_289366937.1">
    <property type="nucleotide sequence ID" value="NZ_JAUCBP010000013.1"/>
</dbReference>
<organism evidence="1 2">
    <name type="scientific">Alteromonas arenosi</name>
    <dbReference type="NCBI Taxonomy" id="3055817"/>
    <lineage>
        <taxon>Bacteria</taxon>
        <taxon>Pseudomonadati</taxon>
        <taxon>Pseudomonadota</taxon>
        <taxon>Gammaproteobacteria</taxon>
        <taxon>Alteromonadales</taxon>
        <taxon>Alteromonadaceae</taxon>
        <taxon>Alteromonas/Salinimonas group</taxon>
        <taxon>Alteromonas</taxon>
    </lineage>
</organism>
<evidence type="ECO:0000313" key="2">
    <source>
        <dbReference type="Proteomes" id="UP001234343"/>
    </source>
</evidence>
<protein>
    <recommendedName>
        <fullName evidence="3">Prevent-host-death protein</fullName>
    </recommendedName>
</protein>
<dbReference type="Proteomes" id="UP001234343">
    <property type="component" value="Unassembled WGS sequence"/>
</dbReference>
<gene>
    <name evidence="1" type="ORF">QTP81_16250</name>
</gene>
<accession>A0ABT7T142</accession>
<proteinExistence type="predicted"/>
<name>A0ABT7T142_9ALTE</name>
<dbReference type="EMBL" id="JAUCBP010000013">
    <property type="protein sequence ID" value="MDM7862158.1"/>
    <property type="molecule type" value="Genomic_DNA"/>
</dbReference>
<evidence type="ECO:0000313" key="1">
    <source>
        <dbReference type="EMBL" id="MDM7862158.1"/>
    </source>
</evidence>
<reference evidence="1 2" key="1">
    <citation type="submission" date="2023-06" db="EMBL/GenBank/DDBJ databases">
        <title>Alteromonas sp. ASW11-36 isolated from intertidal sand.</title>
        <authorList>
            <person name="Li Y."/>
        </authorList>
    </citation>
    <scope>NUCLEOTIDE SEQUENCE [LARGE SCALE GENOMIC DNA]</scope>
    <source>
        <strain evidence="1 2">ASW11-36</strain>
    </source>
</reference>